<dbReference type="GO" id="GO:0003735">
    <property type="term" value="F:structural constituent of ribosome"/>
    <property type="evidence" value="ECO:0007669"/>
    <property type="project" value="InterPro"/>
</dbReference>
<dbReference type="GO" id="GO:0003723">
    <property type="term" value="F:RNA binding"/>
    <property type="evidence" value="ECO:0007669"/>
    <property type="project" value="InterPro"/>
</dbReference>
<keyword evidence="5" id="KW-1185">Reference proteome</keyword>
<evidence type="ECO:0000256" key="3">
    <source>
        <dbReference type="ARBA" id="ARBA00023274"/>
    </source>
</evidence>
<proteinExistence type="inferred from homology"/>
<organism evidence="4 5">
    <name type="scientific">Morchella conica CCBAS932</name>
    <dbReference type="NCBI Taxonomy" id="1392247"/>
    <lineage>
        <taxon>Eukaryota</taxon>
        <taxon>Fungi</taxon>
        <taxon>Dikarya</taxon>
        <taxon>Ascomycota</taxon>
        <taxon>Pezizomycotina</taxon>
        <taxon>Pezizomycetes</taxon>
        <taxon>Pezizales</taxon>
        <taxon>Morchellaceae</taxon>
        <taxon>Morchella</taxon>
    </lineage>
</organism>
<evidence type="ECO:0000256" key="1">
    <source>
        <dbReference type="ARBA" id="ARBA00010618"/>
    </source>
</evidence>
<dbReference type="GO" id="GO:0006412">
    <property type="term" value="P:translation"/>
    <property type="evidence" value="ECO:0007669"/>
    <property type="project" value="InterPro"/>
</dbReference>
<keyword evidence="3" id="KW-0687">Ribonucleoprotein</keyword>
<dbReference type="Pfam" id="PF22682">
    <property type="entry name" value="Ribosomal_uL24m-like"/>
    <property type="match status" value="1"/>
</dbReference>
<name>A0A3N4L3E8_9PEZI</name>
<dbReference type="CDD" id="cd06089">
    <property type="entry name" value="KOW_RPL26"/>
    <property type="match status" value="1"/>
</dbReference>
<dbReference type="PANTHER" id="PTHR12903">
    <property type="entry name" value="MITOCHONDRIAL RIBOSOMAL PROTEIN L24"/>
    <property type="match status" value="1"/>
</dbReference>
<evidence type="ECO:0000256" key="2">
    <source>
        <dbReference type="ARBA" id="ARBA00022980"/>
    </source>
</evidence>
<dbReference type="InterPro" id="IPR008991">
    <property type="entry name" value="Translation_prot_SH3-like_sf"/>
</dbReference>
<dbReference type="AlphaFoldDB" id="A0A3N4L3E8"/>
<accession>A0A3N4L3E8</accession>
<evidence type="ECO:0008006" key="6">
    <source>
        <dbReference type="Google" id="ProtNLM"/>
    </source>
</evidence>
<dbReference type="STRING" id="1392247.A0A3N4L3E8"/>
<dbReference type="SUPFAM" id="SSF50104">
    <property type="entry name" value="Translation proteins SH3-like domain"/>
    <property type="match status" value="1"/>
</dbReference>
<dbReference type="OrthoDB" id="359154at2759"/>
<dbReference type="GO" id="GO:0005840">
    <property type="term" value="C:ribosome"/>
    <property type="evidence" value="ECO:0007669"/>
    <property type="project" value="UniProtKB-KW"/>
</dbReference>
<dbReference type="InParanoid" id="A0A3N4L3E8"/>
<evidence type="ECO:0000313" key="5">
    <source>
        <dbReference type="Proteomes" id="UP000277580"/>
    </source>
</evidence>
<dbReference type="InterPro" id="IPR003256">
    <property type="entry name" value="Ribosomal_uL24"/>
</dbReference>
<dbReference type="FunCoup" id="A0A3N4L3E8">
    <property type="interactions" value="150"/>
</dbReference>
<reference evidence="4 5" key="1">
    <citation type="journal article" date="2018" name="Nat. Ecol. Evol.">
        <title>Pezizomycetes genomes reveal the molecular basis of ectomycorrhizal truffle lifestyle.</title>
        <authorList>
            <person name="Murat C."/>
            <person name="Payen T."/>
            <person name="Noel B."/>
            <person name="Kuo A."/>
            <person name="Morin E."/>
            <person name="Chen J."/>
            <person name="Kohler A."/>
            <person name="Krizsan K."/>
            <person name="Balestrini R."/>
            <person name="Da Silva C."/>
            <person name="Montanini B."/>
            <person name="Hainaut M."/>
            <person name="Levati E."/>
            <person name="Barry K.W."/>
            <person name="Belfiori B."/>
            <person name="Cichocki N."/>
            <person name="Clum A."/>
            <person name="Dockter R.B."/>
            <person name="Fauchery L."/>
            <person name="Guy J."/>
            <person name="Iotti M."/>
            <person name="Le Tacon F."/>
            <person name="Lindquist E.A."/>
            <person name="Lipzen A."/>
            <person name="Malagnac F."/>
            <person name="Mello A."/>
            <person name="Molinier V."/>
            <person name="Miyauchi S."/>
            <person name="Poulain J."/>
            <person name="Riccioni C."/>
            <person name="Rubini A."/>
            <person name="Sitrit Y."/>
            <person name="Splivallo R."/>
            <person name="Traeger S."/>
            <person name="Wang M."/>
            <person name="Zifcakova L."/>
            <person name="Wipf D."/>
            <person name="Zambonelli A."/>
            <person name="Paolocci F."/>
            <person name="Nowrousian M."/>
            <person name="Ottonello S."/>
            <person name="Baldrian P."/>
            <person name="Spatafora J.W."/>
            <person name="Henrissat B."/>
            <person name="Nagy L.G."/>
            <person name="Aury J.M."/>
            <person name="Wincker P."/>
            <person name="Grigoriev I.V."/>
            <person name="Bonfante P."/>
            <person name="Martin F.M."/>
        </authorList>
    </citation>
    <scope>NUCLEOTIDE SEQUENCE [LARGE SCALE GENOMIC DNA]</scope>
    <source>
        <strain evidence="4 5">CCBAS932</strain>
    </source>
</reference>
<dbReference type="InterPro" id="IPR014722">
    <property type="entry name" value="Rib_uL2_dom2"/>
</dbReference>
<dbReference type="GO" id="GO:1990904">
    <property type="term" value="C:ribonucleoprotein complex"/>
    <property type="evidence" value="ECO:0007669"/>
    <property type="project" value="UniProtKB-KW"/>
</dbReference>
<evidence type="ECO:0000313" key="4">
    <source>
        <dbReference type="EMBL" id="RPB16009.1"/>
    </source>
</evidence>
<dbReference type="Proteomes" id="UP000277580">
    <property type="component" value="Unassembled WGS sequence"/>
</dbReference>
<comment type="similarity">
    <text evidence="1">Belongs to the universal ribosomal protein uL24 family.</text>
</comment>
<protein>
    <recommendedName>
        <fullName evidence="6">KOW domain-containing protein</fullName>
    </recommendedName>
</protein>
<sequence>MLKVINRSLRAKNQASRVLTRWNETKEKAAMKDGIRQENHRNQVIAKQIKASRMAEKEDRLLGPIAPRRAITQADAQEYGTVPIEKLQPQFVPAEQRIRYWNIAPGDRVVLLKGHDRHKIGVVKSLDKKNNVLTVKGVNMVPILNPDATEGSSPVFYMEAPVKYEDVRLVYPLPDPETGIPKDTIIANIKMSKIFTNKKTKARTWERLVPGMEGVTIPWPEKEAPKRADTAVDTKIYDVDNTTFKPTLLIPPMPAGVIDELRNKYSKFRTRHDQSYIAKKTAEEDARLELAQARVLTPVQELNRKLREERKALGKPVLSDAMLEKIGRVMAQNRPELLVGVQAVPAGEEAVV</sequence>
<keyword evidence="2" id="KW-0689">Ribosomal protein</keyword>
<dbReference type="Gene3D" id="2.30.30.30">
    <property type="match status" value="1"/>
</dbReference>
<dbReference type="InterPro" id="IPR041988">
    <property type="entry name" value="Ribosomal_uL24_KOW"/>
</dbReference>
<gene>
    <name evidence="4" type="ORF">P167DRAFT_481448</name>
</gene>
<dbReference type="EMBL" id="ML119110">
    <property type="protein sequence ID" value="RPB16009.1"/>
    <property type="molecule type" value="Genomic_DNA"/>
</dbReference>